<protein>
    <submittedName>
        <fullName evidence="12">ABC transporter ATP-binding protein</fullName>
    </submittedName>
</protein>
<comment type="similarity">
    <text evidence="2">Belongs to the ABC transporter superfamily.</text>
</comment>
<evidence type="ECO:0000313" key="12">
    <source>
        <dbReference type="EMBL" id="MFD2695761.1"/>
    </source>
</evidence>
<evidence type="ECO:0000256" key="9">
    <source>
        <dbReference type="ARBA" id="ARBA00023136"/>
    </source>
</evidence>
<name>A0ABW5S7X4_9BACL</name>
<comment type="function">
    <text evidence="10">Probably part of an ABC transporter complex. Responsible for energy coupling to the transport system.</text>
</comment>
<dbReference type="NCBIfam" id="NF010167">
    <property type="entry name" value="PRK13648.1"/>
    <property type="match status" value="2"/>
</dbReference>
<evidence type="ECO:0000256" key="7">
    <source>
        <dbReference type="ARBA" id="ARBA00022840"/>
    </source>
</evidence>
<keyword evidence="8" id="KW-1278">Translocase</keyword>
<proteinExistence type="inferred from homology"/>
<dbReference type="InterPro" id="IPR050095">
    <property type="entry name" value="ECF_ABC_transporter_ATP-bd"/>
</dbReference>
<comment type="caution">
    <text evidence="12">The sequence shown here is derived from an EMBL/GenBank/DDBJ whole genome shotgun (WGS) entry which is preliminary data.</text>
</comment>
<dbReference type="Pfam" id="PF00005">
    <property type="entry name" value="ABC_tran"/>
    <property type="match status" value="2"/>
</dbReference>
<evidence type="ECO:0000256" key="4">
    <source>
        <dbReference type="ARBA" id="ARBA00022475"/>
    </source>
</evidence>
<keyword evidence="7 12" id="KW-0067">ATP-binding</keyword>
<feature type="domain" description="ABC transporter" evidence="11">
    <location>
        <begin position="6"/>
        <end position="247"/>
    </location>
</feature>
<evidence type="ECO:0000259" key="11">
    <source>
        <dbReference type="PROSITE" id="PS50893"/>
    </source>
</evidence>
<evidence type="ECO:0000256" key="2">
    <source>
        <dbReference type="ARBA" id="ARBA00005417"/>
    </source>
</evidence>
<dbReference type="SMART" id="SM00382">
    <property type="entry name" value="AAA"/>
    <property type="match status" value="2"/>
</dbReference>
<sequence length="577" mass="64383">MKKTVVSFKQFSFKYNSQENSSLRDINLDFHQGERILITGPSGSGKSTLGNCINGLIPNALKGEIKGSLALMDVNTSDVSLFDLSKKVGTVLQDSDAQFIGLTVGEDIAFALENDAVPLDEMKRAVLKAAEKVGMEHFLNQSPQKLSGGQKQRVSMAGVLVDPVTILLFDEPLANLDPASGRQTMRLIDQIQRETGVTVIIIEHRLEEVLAIDLDRILVIADGRVIADESPDRLLASEILQEYGIREPLYLTALKRAGIQITPQLHPERLDKMSLGGIRESLLRWASNDIPEREQLLGERILQLSHINFCYKPDQQVLADVSFSIRKGERIALVGKNGAGKSTLTKLICGLERPDSGTIYVDGKDIGEQTIKERSEQVGLIMQDPNQMISQNMIFDEVAFGLRLRGVDAVEIRRRVYETLKICGLYPYRNWPISALSFGQKKRVTIASILVIEPKLIFLDEPTAGQDYRHYTKMMHFLEQLSSRGVTLIMITHDMHLMLEYTDRALVMADGKLIADQPPAELLSNSKAAERANLKTTSLFQLAEQVDFHDPISFVRHFIADEKGRRAADESANAQLY</sequence>
<dbReference type="Pfam" id="PF12558">
    <property type="entry name" value="DUF3744"/>
    <property type="match status" value="1"/>
</dbReference>
<dbReference type="InterPro" id="IPR003439">
    <property type="entry name" value="ABC_transporter-like_ATP-bd"/>
</dbReference>
<comment type="subcellular location">
    <subcellularLocation>
        <location evidence="1">Cell membrane</location>
        <topology evidence="1">Peripheral membrane protein</topology>
    </subcellularLocation>
</comment>
<dbReference type="InterPro" id="IPR027417">
    <property type="entry name" value="P-loop_NTPase"/>
</dbReference>
<organism evidence="12 13">
    <name type="scientific">Sporolactobacillus shoreicorticis</name>
    <dbReference type="NCBI Taxonomy" id="1923877"/>
    <lineage>
        <taxon>Bacteria</taxon>
        <taxon>Bacillati</taxon>
        <taxon>Bacillota</taxon>
        <taxon>Bacilli</taxon>
        <taxon>Bacillales</taxon>
        <taxon>Sporolactobacillaceae</taxon>
        <taxon>Sporolactobacillus</taxon>
    </lineage>
</organism>
<keyword evidence="5" id="KW-0677">Repeat</keyword>
<evidence type="ECO:0000256" key="3">
    <source>
        <dbReference type="ARBA" id="ARBA00022448"/>
    </source>
</evidence>
<dbReference type="PANTHER" id="PTHR43553:SF26">
    <property type="entry name" value="ABC TRANSPORTER ATP-BINDING PROTEIN BC_2655-RELATED"/>
    <property type="match status" value="1"/>
</dbReference>
<dbReference type="Gene3D" id="3.40.50.300">
    <property type="entry name" value="P-loop containing nucleotide triphosphate hydrolases"/>
    <property type="match status" value="2"/>
</dbReference>
<dbReference type="PROSITE" id="PS00211">
    <property type="entry name" value="ABC_TRANSPORTER_1"/>
    <property type="match status" value="2"/>
</dbReference>
<gene>
    <name evidence="12" type="ORF">ACFSUE_19340</name>
</gene>
<dbReference type="CDD" id="cd03225">
    <property type="entry name" value="ABC_cobalt_CbiO_domain1"/>
    <property type="match status" value="2"/>
</dbReference>
<keyword evidence="6" id="KW-0547">Nucleotide-binding</keyword>
<dbReference type="InterPro" id="IPR017871">
    <property type="entry name" value="ABC_transporter-like_CS"/>
</dbReference>
<dbReference type="SUPFAM" id="SSF52540">
    <property type="entry name" value="P-loop containing nucleoside triphosphate hydrolases"/>
    <property type="match status" value="2"/>
</dbReference>
<evidence type="ECO:0000256" key="8">
    <source>
        <dbReference type="ARBA" id="ARBA00022967"/>
    </source>
</evidence>
<dbReference type="PANTHER" id="PTHR43553">
    <property type="entry name" value="HEAVY METAL TRANSPORTER"/>
    <property type="match status" value="1"/>
</dbReference>
<reference evidence="13" key="1">
    <citation type="journal article" date="2019" name="Int. J. Syst. Evol. Microbiol.">
        <title>The Global Catalogue of Microorganisms (GCM) 10K type strain sequencing project: providing services to taxonomists for standard genome sequencing and annotation.</title>
        <authorList>
            <consortium name="The Broad Institute Genomics Platform"/>
            <consortium name="The Broad Institute Genome Sequencing Center for Infectious Disease"/>
            <person name="Wu L."/>
            <person name="Ma J."/>
        </authorList>
    </citation>
    <scope>NUCLEOTIDE SEQUENCE [LARGE SCALE GENOMIC DNA]</scope>
    <source>
        <strain evidence="13">TISTR 2466</strain>
    </source>
</reference>
<dbReference type="GO" id="GO:0005524">
    <property type="term" value="F:ATP binding"/>
    <property type="evidence" value="ECO:0007669"/>
    <property type="project" value="UniProtKB-KW"/>
</dbReference>
<dbReference type="RefSeq" id="WP_253063089.1">
    <property type="nucleotide sequence ID" value="NZ_JAMXWM010000018.1"/>
</dbReference>
<feature type="domain" description="ABC transporter" evidence="11">
    <location>
        <begin position="302"/>
        <end position="535"/>
    </location>
</feature>
<dbReference type="InterPro" id="IPR003593">
    <property type="entry name" value="AAA+_ATPase"/>
</dbReference>
<evidence type="ECO:0000256" key="5">
    <source>
        <dbReference type="ARBA" id="ARBA00022737"/>
    </source>
</evidence>
<keyword evidence="9" id="KW-0472">Membrane</keyword>
<dbReference type="InterPro" id="IPR022216">
    <property type="entry name" value="ABC_Co_transporter"/>
</dbReference>
<dbReference type="InterPro" id="IPR015856">
    <property type="entry name" value="ABC_transpr_CbiO/EcfA_su"/>
</dbReference>
<keyword evidence="3" id="KW-0813">Transport</keyword>
<keyword evidence="4" id="KW-1003">Cell membrane</keyword>
<evidence type="ECO:0000256" key="6">
    <source>
        <dbReference type="ARBA" id="ARBA00022741"/>
    </source>
</evidence>
<evidence type="ECO:0000313" key="13">
    <source>
        <dbReference type="Proteomes" id="UP001597399"/>
    </source>
</evidence>
<evidence type="ECO:0000256" key="1">
    <source>
        <dbReference type="ARBA" id="ARBA00004202"/>
    </source>
</evidence>
<evidence type="ECO:0000256" key="10">
    <source>
        <dbReference type="ARBA" id="ARBA00025157"/>
    </source>
</evidence>
<dbReference type="PROSITE" id="PS50893">
    <property type="entry name" value="ABC_TRANSPORTER_2"/>
    <property type="match status" value="2"/>
</dbReference>
<accession>A0ABW5S7X4</accession>
<dbReference type="Proteomes" id="UP001597399">
    <property type="component" value="Unassembled WGS sequence"/>
</dbReference>
<keyword evidence="13" id="KW-1185">Reference proteome</keyword>
<dbReference type="EMBL" id="JBHUMQ010000052">
    <property type="protein sequence ID" value="MFD2695761.1"/>
    <property type="molecule type" value="Genomic_DNA"/>
</dbReference>